<dbReference type="PANTHER" id="PTHR36507">
    <property type="entry name" value="BLL1555 PROTEIN"/>
    <property type="match status" value="1"/>
</dbReference>
<dbReference type="EMBL" id="VBPA01000158">
    <property type="protein sequence ID" value="TMQ71034.1"/>
    <property type="molecule type" value="Genomic_DNA"/>
</dbReference>
<dbReference type="GO" id="GO:0030246">
    <property type="term" value="F:carbohydrate binding"/>
    <property type="evidence" value="ECO:0007669"/>
    <property type="project" value="InterPro"/>
</dbReference>
<evidence type="ECO:0008006" key="4">
    <source>
        <dbReference type="Google" id="ProtNLM"/>
    </source>
</evidence>
<dbReference type="PANTHER" id="PTHR36507:SF1">
    <property type="entry name" value="BLL1555 PROTEIN"/>
    <property type="match status" value="1"/>
</dbReference>
<accession>A0A538U556</accession>
<feature type="signal peptide" evidence="1">
    <location>
        <begin position="1"/>
        <end position="21"/>
    </location>
</feature>
<feature type="chain" id="PRO_5022187941" description="Rhamnogalacturonan lyase domain-containing protein" evidence="1">
    <location>
        <begin position="22"/>
        <end position="223"/>
    </location>
</feature>
<reference evidence="2 3" key="1">
    <citation type="journal article" date="2019" name="Nat. Microbiol.">
        <title>Mediterranean grassland soil C-N compound turnover is dependent on rainfall and depth, and is mediated by genomically divergent microorganisms.</title>
        <authorList>
            <person name="Diamond S."/>
            <person name="Andeer P.F."/>
            <person name="Li Z."/>
            <person name="Crits-Christoph A."/>
            <person name="Burstein D."/>
            <person name="Anantharaman K."/>
            <person name="Lane K.R."/>
            <person name="Thomas B.C."/>
            <person name="Pan C."/>
            <person name="Northen T.R."/>
            <person name="Banfield J.F."/>
        </authorList>
    </citation>
    <scope>NUCLEOTIDE SEQUENCE [LARGE SCALE GENOMIC DNA]</scope>
    <source>
        <strain evidence="2">WS_10</strain>
    </source>
</reference>
<evidence type="ECO:0000313" key="3">
    <source>
        <dbReference type="Proteomes" id="UP000319836"/>
    </source>
</evidence>
<evidence type="ECO:0000256" key="1">
    <source>
        <dbReference type="SAM" id="SignalP"/>
    </source>
</evidence>
<keyword evidence="1" id="KW-0732">Signal</keyword>
<protein>
    <recommendedName>
        <fullName evidence="4">Rhamnogalacturonan lyase domain-containing protein</fullName>
    </recommendedName>
</protein>
<dbReference type="InterPro" id="IPR013784">
    <property type="entry name" value="Carb-bd-like_fold"/>
</dbReference>
<dbReference type="AlphaFoldDB" id="A0A538U556"/>
<organism evidence="2 3">
    <name type="scientific">Eiseniibacteriota bacterium</name>
    <dbReference type="NCBI Taxonomy" id="2212470"/>
    <lineage>
        <taxon>Bacteria</taxon>
        <taxon>Candidatus Eiseniibacteriota</taxon>
    </lineage>
</organism>
<sequence>MKLRTLAMCCLAVVAAGPASAGVIRGALHVPATARVAAVVPNPYPGRAASMPDVAPTIHGLPVDAVVSIDRVPVSVESTLALASGPVPQMAQKDQAFVPRVLAVTAGAAVDFPNLDPIFHNVFSVSPVKRFDLGKYPRGHSRRLTFGKVGLVQVYCDIHANMAGFILVLPNHAFTRPDAGGAFVLPELPSGSYALTIWHPDLPEVHRSVEVPDGGDVRIDISY</sequence>
<dbReference type="InterPro" id="IPR052721">
    <property type="entry name" value="ET_Amicyanin"/>
</dbReference>
<comment type="caution">
    <text evidence="2">The sequence shown here is derived from an EMBL/GenBank/DDBJ whole genome shotgun (WGS) entry which is preliminary data.</text>
</comment>
<dbReference type="Proteomes" id="UP000319836">
    <property type="component" value="Unassembled WGS sequence"/>
</dbReference>
<dbReference type="SUPFAM" id="SSF49452">
    <property type="entry name" value="Starch-binding domain-like"/>
    <property type="match status" value="1"/>
</dbReference>
<dbReference type="Gene3D" id="2.60.40.420">
    <property type="entry name" value="Cupredoxins - blue copper proteins"/>
    <property type="match status" value="1"/>
</dbReference>
<name>A0A538U556_UNCEI</name>
<dbReference type="SUPFAM" id="SSF49503">
    <property type="entry name" value="Cupredoxins"/>
    <property type="match status" value="1"/>
</dbReference>
<dbReference type="InterPro" id="IPR008972">
    <property type="entry name" value="Cupredoxin"/>
</dbReference>
<evidence type="ECO:0000313" key="2">
    <source>
        <dbReference type="EMBL" id="TMQ71034.1"/>
    </source>
</evidence>
<proteinExistence type="predicted"/>
<gene>
    <name evidence="2" type="ORF">E6K80_06715</name>
</gene>